<keyword evidence="10 16" id="KW-0093">Biotin biosynthesis</keyword>
<evidence type="ECO:0000256" key="16">
    <source>
        <dbReference type="HAMAP-Rule" id="MF_01694"/>
    </source>
</evidence>
<evidence type="ECO:0000256" key="2">
    <source>
        <dbReference type="ARBA" id="ARBA00010765"/>
    </source>
</evidence>
<dbReference type="PANTHER" id="PTHR22976:SF2">
    <property type="entry name" value="BIOTIN SYNTHASE, MITOCHONDRIAL"/>
    <property type="match status" value="1"/>
</dbReference>
<evidence type="ECO:0000256" key="3">
    <source>
        <dbReference type="ARBA" id="ARBA00011738"/>
    </source>
</evidence>
<comment type="subunit">
    <text evidence="3 16">Homodimer.</text>
</comment>
<dbReference type="GO" id="GO:0051539">
    <property type="term" value="F:4 iron, 4 sulfur cluster binding"/>
    <property type="evidence" value="ECO:0007669"/>
    <property type="project" value="UniProtKB-KW"/>
</dbReference>
<dbReference type="EC" id="2.8.1.6" evidence="4 16"/>
<feature type="domain" description="Radical SAM core" evidence="18">
    <location>
        <begin position="46"/>
        <end position="278"/>
    </location>
</feature>
<proteinExistence type="inferred from homology"/>
<name>A0A1F4RG15_UNCSA</name>
<evidence type="ECO:0000256" key="7">
    <source>
        <dbReference type="ARBA" id="ARBA00022691"/>
    </source>
</evidence>
<feature type="binding site" evidence="16 17">
    <location>
        <position position="64"/>
    </location>
    <ligand>
        <name>[4Fe-4S] cluster</name>
        <dbReference type="ChEBI" id="CHEBI:49883"/>
        <note>4Fe-4S-S-AdoMet</note>
    </ligand>
</feature>
<dbReference type="InterPro" id="IPR002684">
    <property type="entry name" value="Biotin_synth/BioAB"/>
</dbReference>
<evidence type="ECO:0000256" key="8">
    <source>
        <dbReference type="ARBA" id="ARBA00022714"/>
    </source>
</evidence>
<accession>A0A1F4RG15</accession>
<evidence type="ECO:0000256" key="10">
    <source>
        <dbReference type="ARBA" id="ARBA00022756"/>
    </source>
</evidence>
<keyword evidence="6 16" id="KW-0808">Transferase</keyword>
<comment type="cofactor">
    <cofactor evidence="16 17">
        <name>[4Fe-4S] cluster</name>
        <dbReference type="ChEBI" id="CHEBI:49883"/>
    </cofactor>
    <text evidence="16 17">Binds 1 [4Fe-4S] cluster. The cluster is coordinated with 3 cysteines and an exchangeable S-adenosyl-L-methionine.</text>
</comment>
<dbReference type="InterPro" id="IPR058240">
    <property type="entry name" value="rSAM_sf"/>
</dbReference>
<dbReference type="PANTHER" id="PTHR22976">
    <property type="entry name" value="BIOTIN SYNTHASE"/>
    <property type="match status" value="1"/>
</dbReference>
<dbReference type="GO" id="GO:0005506">
    <property type="term" value="F:iron ion binding"/>
    <property type="evidence" value="ECO:0007669"/>
    <property type="project" value="UniProtKB-UniRule"/>
</dbReference>
<feature type="binding site" evidence="16 17">
    <location>
        <position position="202"/>
    </location>
    <ligand>
        <name>[2Fe-2S] cluster</name>
        <dbReference type="ChEBI" id="CHEBI:190135"/>
    </ligand>
</feature>
<keyword evidence="9 16" id="KW-0479">Metal-binding</keyword>
<comment type="cofactor">
    <cofactor evidence="16">
        <name>[2Fe-2S] cluster</name>
        <dbReference type="ChEBI" id="CHEBI:190135"/>
    </cofactor>
    <text evidence="16">Binds 1 [2Fe-2S] cluster. The cluster is coordinated with 3 cysteines and 1 arginine.</text>
</comment>
<dbReference type="GO" id="GO:0009102">
    <property type="term" value="P:biotin biosynthetic process"/>
    <property type="evidence" value="ECO:0007669"/>
    <property type="project" value="UniProtKB-UniRule"/>
</dbReference>
<evidence type="ECO:0000313" key="20">
    <source>
        <dbReference type="Proteomes" id="UP000176938"/>
    </source>
</evidence>
<keyword evidence="8 16" id="KW-0001">2Fe-2S</keyword>
<keyword evidence="12 16" id="KW-0411">Iron-sulfur</keyword>
<dbReference type="InterPro" id="IPR006638">
    <property type="entry name" value="Elp3/MiaA/NifB-like_rSAM"/>
</dbReference>
<evidence type="ECO:0000256" key="15">
    <source>
        <dbReference type="ARBA" id="ARBA00070199"/>
    </source>
</evidence>
<dbReference type="InterPro" id="IPR010722">
    <property type="entry name" value="BATS_dom"/>
</dbReference>
<keyword evidence="7 16" id="KW-0949">S-adenosyl-L-methionine</keyword>
<evidence type="ECO:0000256" key="1">
    <source>
        <dbReference type="ARBA" id="ARBA00004942"/>
    </source>
</evidence>
<protein>
    <recommendedName>
        <fullName evidence="15 16">Biotin synthase</fullName>
        <ecNumber evidence="4 16">2.8.1.6</ecNumber>
    </recommendedName>
</protein>
<dbReference type="PIRSF" id="PIRSF001619">
    <property type="entry name" value="Biotin_synth"/>
    <property type="match status" value="1"/>
</dbReference>
<sequence length="328" mass="35420">MTHTALAREIINGNPISLREASALISTSDEDTFNLLAAANLLRKTYKGNKIKLCAIVNAKSGRCSEDCSFCAQSAHHQTGSATYPLLNQEEMVNAAKTAETTMSATCFSIVTSGKSTKTDSELETIGSALMAINHETNLNRCVSIGTLTKEAILKLKNSGLERVHHNLEAAESYFSRICTTHTYAERLQTIKLAKQAGLEVCSGGIFGLGETLEQRVELAFTLRELEVESVPINILNPVKGTPAADNYQPMSPLGVLRLVATYRFILPNADIGVFGGREKALGELQPLMFIAGANVTLVGDYLTTKGQAPDKDLKMIADLGLEIDHQC</sequence>
<dbReference type="SFLD" id="SFLDS00029">
    <property type="entry name" value="Radical_SAM"/>
    <property type="match status" value="1"/>
</dbReference>
<keyword evidence="5 16" id="KW-0004">4Fe-4S</keyword>
<dbReference type="InterPro" id="IPR024177">
    <property type="entry name" value="Biotin_synthase"/>
</dbReference>
<evidence type="ECO:0000256" key="4">
    <source>
        <dbReference type="ARBA" id="ARBA00012236"/>
    </source>
</evidence>
<comment type="function">
    <text evidence="14 16">Catalyzes the conversion of dethiobiotin (DTB) to biotin by the insertion of a sulfur atom into dethiobiotin via a radical-based mechanism.</text>
</comment>
<dbReference type="GO" id="GO:0051537">
    <property type="term" value="F:2 iron, 2 sulfur cluster binding"/>
    <property type="evidence" value="ECO:0007669"/>
    <property type="project" value="UniProtKB-KW"/>
</dbReference>
<comment type="catalytic activity">
    <reaction evidence="13 16">
        <text>(4R,5S)-dethiobiotin + (sulfur carrier)-SH + 2 reduced [2Fe-2S]-[ferredoxin] + 2 S-adenosyl-L-methionine = (sulfur carrier)-H + biotin + 2 5'-deoxyadenosine + 2 L-methionine + 2 oxidized [2Fe-2S]-[ferredoxin]</text>
        <dbReference type="Rhea" id="RHEA:22060"/>
        <dbReference type="Rhea" id="RHEA-COMP:10000"/>
        <dbReference type="Rhea" id="RHEA-COMP:10001"/>
        <dbReference type="Rhea" id="RHEA-COMP:14737"/>
        <dbReference type="Rhea" id="RHEA-COMP:14739"/>
        <dbReference type="ChEBI" id="CHEBI:17319"/>
        <dbReference type="ChEBI" id="CHEBI:29917"/>
        <dbReference type="ChEBI" id="CHEBI:33737"/>
        <dbReference type="ChEBI" id="CHEBI:33738"/>
        <dbReference type="ChEBI" id="CHEBI:57586"/>
        <dbReference type="ChEBI" id="CHEBI:57844"/>
        <dbReference type="ChEBI" id="CHEBI:59789"/>
        <dbReference type="ChEBI" id="CHEBI:64428"/>
        <dbReference type="ChEBI" id="CHEBI:149473"/>
        <dbReference type="EC" id="2.8.1.6"/>
    </reaction>
</comment>
<evidence type="ECO:0000256" key="9">
    <source>
        <dbReference type="ARBA" id="ARBA00022723"/>
    </source>
</evidence>
<feature type="binding site" evidence="16 17">
    <location>
        <position position="109"/>
    </location>
    <ligand>
        <name>[2Fe-2S] cluster</name>
        <dbReference type="ChEBI" id="CHEBI:190135"/>
    </ligand>
</feature>
<comment type="caution">
    <text evidence="19">The sequence shown here is derived from an EMBL/GenBank/DDBJ whole genome shotgun (WGS) entry which is preliminary data.</text>
</comment>
<keyword evidence="11 16" id="KW-0408">Iron</keyword>
<feature type="binding site" evidence="16 17">
    <location>
        <position position="142"/>
    </location>
    <ligand>
        <name>[2Fe-2S] cluster</name>
        <dbReference type="ChEBI" id="CHEBI:190135"/>
    </ligand>
</feature>
<dbReference type="InterPro" id="IPR007197">
    <property type="entry name" value="rSAM"/>
</dbReference>
<evidence type="ECO:0000256" key="11">
    <source>
        <dbReference type="ARBA" id="ARBA00023004"/>
    </source>
</evidence>
<dbReference type="SMART" id="SM00729">
    <property type="entry name" value="Elp3"/>
    <property type="match status" value="1"/>
</dbReference>
<dbReference type="HAMAP" id="MF_01694">
    <property type="entry name" value="BioB"/>
    <property type="match status" value="1"/>
</dbReference>
<dbReference type="SFLD" id="SFLDG01060">
    <property type="entry name" value="BATS_domain_containing"/>
    <property type="match status" value="1"/>
</dbReference>
<feature type="binding site" evidence="16 17">
    <location>
        <position position="71"/>
    </location>
    <ligand>
        <name>[4Fe-4S] cluster</name>
        <dbReference type="ChEBI" id="CHEBI:49883"/>
        <note>4Fe-4S-S-AdoMet</note>
    </ligand>
</feature>
<dbReference type="SFLD" id="SFLDG01278">
    <property type="entry name" value="biotin_synthase_like"/>
    <property type="match status" value="1"/>
</dbReference>
<dbReference type="EMBL" id="METP01000009">
    <property type="protein sequence ID" value="OGC07110.1"/>
    <property type="molecule type" value="Genomic_DNA"/>
</dbReference>
<evidence type="ECO:0000256" key="12">
    <source>
        <dbReference type="ARBA" id="ARBA00023014"/>
    </source>
</evidence>
<dbReference type="AlphaFoldDB" id="A0A1F4RG15"/>
<evidence type="ECO:0000256" key="5">
    <source>
        <dbReference type="ARBA" id="ARBA00022485"/>
    </source>
</evidence>
<dbReference type="Proteomes" id="UP000176938">
    <property type="component" value="Unassembled WGS sequence"/>
</dbReference>
<dbReference type="GO" id="GO:0004076">
    <property type="term" value="F:biotin synthase activity"/>
    <property type="evidence" value="ECO:0007669"/>
    <property type="project" value="UniProtKB-UniRule"/>
</dbReference>
<dbReference type="SUPFAM" id="SSF102114">
    <property type="entry name" value="Radical SAM enzymes"/>
    <property type="match status" value="1"/>
</dbReference>
<dbReference type="InterPro" id="IPR013785">
    <property type="entry name" value="Aldolase_TIM"/>
</dbReference>
<dbReference type="UniPathway" id="UPA00078">
    <property type="reaction ID" value="UER00162"/>
</dbReference>
<comment type="pathway">
    <text evidence="1 16">Cofactor biosynthesis; biotin biosynthesis; biotin from 7,8-diaminononanoate: step 2/2.</text>
</comment>
<reference evidence="19 20" key="1">
    <citation type="journal article" date="2016" name="Nat. Commun.">
        <title>Thousands of microbial genomes shed light on interconnected biogeochemical processes in an aquifer system.</title>
        <authorList>
            <person name="Anantharaman K."/>
            <person name="Brown C.T."/>
            <person name="Hug L.A."/>
            <person name="Sharon I."/>
            <person name="Castelle C.J."/>
            <person name="Probst A.J."/>
            <person name="Thomas B.C."/>
            <person name="Singh A."/>
            <person name="Wilkins M.J."/>
            <person name="Karaoz U."/>
            <person name="Brodie E.L."/>
            <person name="Williams K.H."/>
            <person name="Hubbard S.S."/>
            <person name="Banfield J.F."/>
        </authorList>
    </citation>
    <scope>NUCLEOTIDE SEQUENCE [LARGE SCALE GENOMIC DNA]</scope>
</reference>
<dbReference type="Pfam" id="PF06968">
    <property type="entry name" value="BATS"/>
    <property type="match status" value="1"/>
</dbReference>
<dbReference type="FunFam" id="3.20.20.70:FF:000026">
    <property type="entry name" value="Biotin synthase"/>
    <property type="match status" value="1"/>
</dbReference>
<evidence type="ECO:0000313" key="19">
    <source>
        <dbReference type="EMBL" id="OGC07110.1"/>
    </source>
</evidence>
<comment type="caution">
    <text evidence="16">Lacks conserved residue(s) required for the propagation of feature annotation.</text>
</comment>
<evidence type="ECO:0000256" key="17">
    <source>
        <dbReference type="PIRSR" id="PIRSR001619-1"/>
    </source>
</evidence>
<dbReference type="NCBIfam" id="TIGR00433">
    <property type="entry name" value="bioB"/>
    <property type="match status" value="1"/>
</dbReference>
<dbReference type="Pfam" id="PF04055">
    <property type="entry name" value="Radical_SAM"/>
    <property type="match status" value="1"/>
</dbReference>
<dbReference type="Gene3D" id="3.20.20.70">
    <property type="entry name" value="Aldolase class I"/>
    <property type="match status" value="1"/>
</dbReference>
<evidence type="ECO:0000259" key="18">
    <source>
        <dbReference type="PROSITE" id="PS51918"/>
    </source>
</evidence>
<gene>
    <name evidence="16" type="primary">bioB</name>
    <name evidence="19" type="ORF">A3H38_03575</name>
</gene>
<dbReference type="CDD" id="cd01335">
    <property type="entry name" value="Radical_SAM"/>
    <property type="match status" value="1"/>
</dbReference>
<comment type="similarity">
    <text evidence="2 16">Belongs to the radical SAM superfamily. Biotin synthase family.</text>
</comment>
<feature type="binding site" evidence="16 17">
    <location>
        <position position="68"/>
    </location>
    <ligand>
        <name>[4Fe-4S] cluster</name>
        <dbReference type="ChEBI" id="CHEBI:49883"/>
        <note>4Fe-4S-S-AdoMet</note>
    </ligand>
</feature>
<dbReference type="SMART" id="SM00876">
    <property type="entry name" value="BATS"/>
    <property type="match status" value="1"/>
</dbReference>
<comment type="cofactor">
    <cofactor evidence="17">
        <name>[2Fe-2S] cluster</name>
        <dbReference type="ChEBI" id="CHEBI:190135"/>
    </cofactor>
    <text evidence="17">Binds 1 [2Fe-2S] cluster. The cluster is coordinated with 3 cysteines and 1 arginine.</text>
</comment>
<evidence type="ECO:0000256" key="14">
    <source>
        <dbReference type="ARBA" id="ARBA00057568"/>
    </source>
</evidence>
<evidence type="ECO:0000256" key="13">
    <source>
        <dbReference type="ARBA" id="ARBA00051157"/>
    </source>
</evidence>
<dbReference type="PROSITE" id="PS51918">
    <property type="entry name" value="RADICAL_SAM"/>
    <property type="match status" value="1"/>
</dbReference>
<evidence type="ECO:0000256" key="6">
    <source>
        <dbReference type="ARBA" id="ARBA00022679"/>
    </source>
</evidence>
<organism evidence="19 20">
    <name type="scientific">candidate division WOR-1 bacterium RIFCSPLOWO2_02_FULL_46_20</name>
    <dbReference type="NCBI Taxonomy" id="1802567"/>
    <lineage>
        <taxon>Bacteria</taxon>
        <taxon>Bacillati</taxon>
        <taxon>Saganbacteria</taxon>
    </lineage>
</organism>